<dbReference type="SUPFAM" id="SSF55073">
    <property type="entry name" value="Nucleotide cyclase"/>
    <property type="match status" value="1"/>
</dbReference>
<gene>
    <name evidence="4" type="primary">pleD_2</name>
    <name evidence="4" type="ORF">IMCC3135_21295</name>
</gene>
<organism evidence="4 5">
    <name type="scientific">Granulosicoccus antarcticus IMCC3135</name>
    <dbReference type="NCBI Taxonomy" id="1192854"/>
    <lineage>
        <taxon>Bacteria</taxon>
        <taxon>Pseudomonadati</taxon>
        <taxon>Pseudomonadota</taxon>
        <taxon>Gammaproteobacteria</taxon>
        <taxon>Chromatiales</taxon>
        <taxon>Granulosicoccaceae</taxon>
        <taxon>Granulosicoccus</taxon>
    </lineage>
</organism>
<evidence type="ECO:0000256" key="1">
    <source>
        <dbReference type="SAM" id="MobiDB-lite"/>
    </source>
</evidence>
<reference evidence="4 5" key="1">
    <citation type="submission" date="2016-12" db="EMBL/GenBank/DDBJ databases">
        <authorList>
            <person name="Song W.-J."/>
            <person name="Kurnit D.M."/>
        </authorList>
    </citation>
    <scope>NUCLEOTIDE SEQUENCE [LARGE SCALE GENOMIC DNA]</scope>
    <source>
        <strain evidence="4 5">IMCC3135</strain>
    </source>
</reference>
<dbReference type="SMART" id="SM00267">
    <property type="entry name" value="GGDEF"/>
    <property type="match status" value="1"/>
</dbReference>
<dbReference type="Pfam" id="PF00990">
    <property type="entry name" value="GGDEF"/>
    <property type="match status" value="1"/>
</dbReference>
<name>A0A2Z2NS24_9GAMM</name>
<dbReference type="Proteomes" id="UP000250079">
    <property type="component" value="Chromosome"/>
</dbReference>
<keyword evidence="5" id="KW-1185">Reference proteome</keyword>
<keyword evidence="2" id="KW-1133">Transmembrane helix</keyword>
<evidence type="ECO:0000256" key="2">
    <source>
        <dbReference type="SAM" id="Phobius"/>
    </source>
</evidence>
<dbReference type="PROSITE" id="PS50887">
    <property type="entry name" value="GGDEF"/>
    <property type="match status" value="1"/>
</dbReference>
<dbReference type="Gene3D" id="3.30.70.270">
    <property type="match status" value="1"/>
</dbReference>
<sequence>MDIINNNLNRSPGILASVAFFAAVMVMSVTLKLGGVVVLIALSAAVLGLLVLYVLGEPARVKQRVQKRTSALQDLAYRDSLTGLPNRRFFTWYLEQNLAMRMTNRRRGSHVNRVVLFDLNGFKAVNDTYGHEAGDELLKFIAVTMTAYLPSDALLARLGGDEFVVMVRDNRGGRRTREVEATIRKAATSVFVFGGQQISVSASVGSSSPATGRSTAEQLLRESDQRMYADKVAGRAQRAKIQETEGQNAKPTAIERRKNRASELLSKGDRR</sequence>
<dbReference type="InterPro" id="IPR043128">
    <property type="entry name" value="Rev_trsase/Diguanyl_cyclase"/>
</dbReference>
<dbReference type="InterPro" id="IPR029787">
    <property type="entry name" value="Nucleotide_cyclase"/>
</dbReference>
<dbReference type="PANTHER" id="PTHR44757">
    <property type="entry name" value="DIGUANYLATE CYCLASE DGCP"/>
    <property type="match status" value="1"/>
</dbReference>
<proteinExistence type="predicted"/>
<dbReference type="AlphaFoldDB" id="A0A2Z2NS24"/>
<dbReference type="NCBIfam" id="TIGR00254">
    <property type="entry name" value="GGDEF"/>
    <property type="match status" value="1"/>
</dbReference>
<feature type="domain" description="GGDEF" evidence="3">
    <location>
        <begin position="110"/>
        <end position="243"/>
    </location>
</feature>
<accession>A0A2Z2NS24</accession>
<dbReference type="EMBL" id="CP018632">
    <property type="protein sequence ID" value="ASJ74336.1"/>
    <property type="molecule type" value="Genomic_DNA"/>
</dbReference>
<dbReference type="InterPro" id="IPR052155">
    <property type="entry name" value="Biofilm_reg_signaling"/>
</dbReference>
<dbReference type="InterPro" id="IPR000160">
    <property type="entry name" value="GGDEF_dom"/>
</dbReference>
<protein>
    <submittedName>
        <fullName evidence="4">Response regulator PleD</fullName>
    </submittedName>
</protein>
<dbReference type="PANTHER" id="PTHR44757:SF2">
    <property type="entry name" value="BIOFILM ARCHITECTURE MAINTENANCE PROTEIN MBAA"/>
    <property type="match status" value="1"/>
</dbReference>
<feature type="transmembrane region" description="Helical" evidence="2">
    <location>
        <begin position="12"/>
        <end position="30"/>
    </location>
</feature>
<dbReference type="CDD" id="cd01949">
    <property type="entry name" value="GGDEF"/>
    <property type="match status" value="1"/>
</dbReference>
<keyword evidence="2" id="KW-0472">Membrane</keyword>
<feature type="region of interest" description="Disordered" evidence="1">
    <location>
        <begin position="231"/>
        <end position="271"/>
    </location>
</feature>
<dbReference type="KEGG" id="gai:IMCC3135_21295"/>
<feature type="transmembrane region" description="Helical" evidence="2">
    <location>
        <begin position="36"/>
        <end position="55"/>
    </location>
</feature>
<keyword evidence="2" id="KW-0812">Transmembrane</keyword>
<evidence type="ECO:0000313" key="5">
    <source>
        <dbReference type="Proteomes" id="UP000250079"/>
    </source>
</evidence>
<evidence type="ECO:0000259" key="3">
    <source>
        <dbReference type="PROSITE" id="PS50887"/>
    </source>
</evidence>
<evidence type="ECO:0000313" key="4">
    <source>
        <dbReference type="EMBL" id="ASJ74336.1"/>
    </source>
</evidence>